<protein>
    <recommendedName>
        <fullName evidence="3">ubiquitinyl hydrolase 1</fullName>
        <ecNumber evidence="3">3.4.19.12</ecNumber>
    </recommendedName>
</protein>
<dbReference type="InterPro" id="IPR028889">
    <property type="entry name" value="USP"/>
</dbReference>
<dbReference type="PROSITE" id="PS50235">
    <property type="entry name" value="USP_3"/>
    <property type="match status" value="1"/>
</dbReference>
<dbReference type="PANTHER" id="PTHR21646:SF33">
    <property type="entry name" value="UBIQUITIN CARBOXYL-TERMINAL HYDROLASE 22"/>
    <property type="match status" value="1"/>
</dbReference>
<reference evidence="12 13" key="1">
    <citation type="submission" date="2022-01" db="EMBL/GenBank/DDBJ databases">
        <title>A chromosomal length assembly of Cordylochernes scorpioides.</title>
        <authorList>
            <person name="Zeh D."/>
            <person name="Zeh J."/>
        </authorList>
    </citation>
    <scope>NUCLEOTIDE SEQUENCE [LARGE SCALE GENOMIC DNA]</scope>
    <source>
        <strain evidence="12">IN4F17</strain>
        <tissue evidence="12">Whole Body</tissue>
    </source>
</reference>
<evidence type="ECO:0000256" key="6">
    <source>
        <dbReference type="ARBA" id="ARBA00022801"/>
    </source>
</evidence>
<gene>
    <name evidence="12" type="ORF">LAZ67_1001423</name>
</gene>
<keyword evidence="9" id="KW-0804">Transcription</keyword>
<evidence type="ECO:0000256" key="3">
    <source>
        <dbReference type="ARBA" id="ARBA00012759"/>
    </source>
</evidence>
<evidence type="ECO:0000256" key="1">
    <source>
        <dbReference type="ARBA" id="ARBA00000707"/>
    </source>
</evidence>
<name>A0ABY6JY19_9ARAC</name>
<dbReference type="InterPro" id="IPR018200">
    <property type="entry name" value="USP_CS"/>
</dbReference>
<organism evidence="12 13">
    <name type="scientific">Cordylochernes scorpioides</name>
    <dbReference type="NCBI Taxonomy" id="51811"/>
    <lineage>
        <taxon>Eukaryota</taxon>
        <taxon>Metazoa</taxon>
        <taxon>Ecdysozoa</taxon>
        <taxon>Arthropoda</taxon>
        <taxon>Chelicerata</taxon>
        <taxon>Arachnida</taxon>
        <taxon>Pseudoscorpiones</taxon>
        <taxon>Cheliferoidea</taxon>
        <taxon>Chernetidae</taxon>
        <taxon>Cordylochernes</taxon>
    </lineage>
</organism>
<dbReference type="InterPro" id="IPR001394">
    <property type="entry name" value="Peptidase_C19_UCH"/>
</dbReference>
<dbReference type="SUPFAM" id="SSF54001">
    <property type="entry name" value="Cysteine proteinases"/>
    <property type="match status" value="1"/>
</dbReference>
<evidence type="ECO:0000256" key="2">
    <source>
        <dbReference type="ARBA" id="ARBA00004123"/>
    </source>
</evidence>
<keyword evidence="8" id="KW-0805">Transcription regulation</keyword>
<evidence type="ECO:0000256" key="10">
    <source>
        <dbReference type="ARBA" id="ARBA00023242"/>
    </source>
</evidence>
<keyword evidence="7" id="KW-0788">Thiol protease</keyword>
<comment type="subcellular location">
    <subcellularLocation>
        <location evidence="2">Nucleus</location>
    </subcellularLocation>
</comment>
<dbReference type="Proteomes" id="UP001235939">
    <property type="component" value="Chromosome 01"/>
</dbReference>
<comment type="catalytic activity">
    <reaction evidence="1">
        <text>Thiol-dependent hydrolysis of ester, thioester, amide, peptide and isopeptide bonds formed by the C-terminal Gly of ubiquitin (a 76-residue protein attached to proteins as an intracellular targeting signal).</text>
        <dbReference type="EC" id="3.4.19.12"/>
    </reaction>
</comment>
<dbReference type="PANTHER" id="PTHR21646">
    <property type="entry name" value="UBIQUITIN CARBOXYL-TERMINAL HYDROLASE"/>
    <property type="match status" value="1"/>
</dbReference>
<sequence length="407" mass="45826">MVGPDPPSLNTRTTKSVHEDAATLGSFCQRLLTENARSSYQERSLEEEEAVVLRGTATPFLCICTRTEITPINWDRRECVGLGLTPQYFSWEPSELELELLRQNPRRKRITENSYIEECCVYKPSVTDETLQPNLVSTIPANCVPGLRGLINLGNTCFMNCIVQVLTHTPLLRDFFLADRHVCQFQGEPAMCLVCEMARLFQEFYSGKSTPHIPFRLLHLVWTHARHLAGYEQQDAHEFFIATLDVLHRHCKGTNGLSASNPHHCNCIIDQIFTGGLQSDVICQTCKSISTTIDPFWDISLDLGPSAHLQPSNISSEVQAELSEPKSLLDCLERFTRPEHLGSAAKFKCSSCQSYQESTKQLTMKKLPIVASFHLKCLDMTPFISSCRSKSQLTGEWHNGLSSNENK</sequence>
<dbReference type="EC" id="3.4.19.12" evidence="3"/>
<dbReference type="Pfam" id="PF00443">
    <property type="entry name" value="UCH"/>
    <property type="match status" value="1"/>
</dbReference>
<accession>A0ABY6JY19</accession>
<evidence type="ECO:0000256" key="5">
    <source>
        <dbReference type="ARBA" id="ARBA00022786"/>
    </source>
</evidence>
<keyword evidence="10" id="KW-0539">Nucleus</keyword>
<evidence type="ECO:0000256" key="4">
    <source>
        <dbReference type="ARBA" id="ARBA00022670"/>
    </source>
</evidence>
<evidence type="ECO:0000256" key="9">
    <source>
        <dbReference type="ARBA" id="ARBA00023163"/>
    </source>
</evidence>
<dbReference type="InterPro" id="IPR038765">
    <property type="entry name" value="Papain-like_cys_pep_sf"/>
</dbReference>
<proteinExistence type="predicted"/>
<dbReference type="InterPro" id="IPR050185">
    <property type="entry name" value="Ub_carboxyl-term_hydrolase"/>
</dbReference>
<dbReference type="Gene3D" id="3.90.70.10">
    <property type="entry name" value="Cysteine proteinases"/>
    <property type="match status" value="1"/>
</dbReference>
<evidence type="ECO:0000313" key="13">
    <source>
        <dbReference type="Proteomes" id="UP001235939"/>
    </source>
</evidence>
<evidence type="ECO:0000256" key="8">
    <source>
        <dbReference type="ARBA" id="ARBA00023015"/>
    </source>
</evidence>
<evidence type="ECO:0000256" key="7">
    <source>
        <dbReference type="ARBA" id="ARBA00022807"/>
    </source>
</evidence>
<keyword evidence="6" id="KW-0378">Hydrolase</keyword>
<evidence type="ECO:0000313" key="12">
    <source>
        <dbReference type="EMBL" id="UYV60530.1"/>
    </source>
</evidence>
<keyword evidence="4" id="KW-0645">Protease</keyword>
<evidence type="ECO:0000259" key="11">
    <source>
        <dbReference type="PROSITE" id="PS50235"/>
    </source>
</evidence>
<keyword evidence="5" id="KW-0833">Ubl conjugation pathway</keyword>
<dbReference type="EMBL" id="CP092863">
    <property type="protein sequence ID" value="UYV60530.1"/>
    <property type="molecule type" value="Genomic_DNA"/>
</dbReference>
<keyword evidence="13" id="KW-1185">Reference proteome</keyword>
<feature type="domain" description="USP" evidence="11">
    <location>
        <begin position="148"/>
        <end position="407"/>
    </location>
</feature>
<dbReference type="PROSITE" id="PS00972">
    <property type="entry name" value="USP_1"/>
    <property type="match status" value="1"/>
</dbReference>